<feature type="chain" id="PRO_5032991939" evidence="1">
    <location>
        <begin position="26"/>
        <end position="112"/>
    </location>
</feature>
<dbReference type="PROSITE" id="PS51257">
    <property type="entry name" value="PROKAR_LIPOPROTEIN"/>
    <property type="match status" value="1"/>
</dbReference>
<keyword evidence="1" id="KW-0732">Signal</keyword>
<organism evidence="2 3">
    <name type="scientific">Craterilacuibacter sinensis</name>
    <dbReference type="NCBI Taxonomy" id="2686017"/>
    <lineage>
        <taxon>Bacteria</taxon>
        <taxon>Pseudomonadati</taxon>
        <taxon>Pseudomonadota</taxon>
        <taxon>Betaproteobacteria</taxon>
        <taxon>Neisseriales</taxon>
        <taxon>Neisseriaceae</taxon>
        <taxon>Craterilacuibacter</taxon>
    </lineage>
</organism>
<feature type="signal peptide" evidence="1">
    <location>
        <begin position="1"/>
        <end position="25"/>
    </location>
</feature>
<evidence type="ECO:0000313" key="2">
    <source>
        <dbReference type="EMBL" id="MXR36882.1"/>
    </source>
</evidence>
<accession>A0A845BKS3</accession>
<evidence type="ECO:0000313" key="3">
    <source>
        <dbReference type="Proteomes" id="UP000467214"/>
    </source>
</evidence>
<sequence length="112" mass="12177">MHKWPRRTAAMLVLGLMSGAGTACADDLFQGTLTPVGGQWQLERCNAVRTRYTLLLPEAASAQLEQAWRSRQGQPVQAGVLGTVCAEGEHWRLQVSTVLTLVPGSCHLADMF</sequence>
<comment type="caution">
    <text evidence="2">The sequence shown here is derived from an EMBL/GenBank/DDBJ whole genome shotgun (WGS) entry which is preliminary data.</text>
</comment>
<keyword evidence="3" id="KW-1185">Reference proteome</keyword>
<reference evidence="2 3" key="1">
    <citation type="submission" date="2019-12" db="EMBL/GenBank/DDBJ databases">
        <title>Neisseriaceae gen. nov. sp. Genome sequencing and assembly.</title>
        <authorList>
            <person name="Liu Z."/>
            <person name="Li A."/>
        </authorList>
    </citation>
    <scope>NUCLEOTIDE SEQUENCE [LARGE SCALE GENOMIC DNA]</scope>
    <source>
        <strain evidence="2 3">B2N2-7</strain>
    </source>
</reference>
<dbReference type="EMBL" id="WSSB01000006">
    <property type="protein sequence ID" value="MXR36882.1"/>
    <property type="molecule type" value="Genomic_DNA"/>
</dbReference>
<protein>
    <submittedName>
        <fullName evidence="2">Uncharacterized protein</fullName>
    </submittedName>
</protein>
<dbReference type="RefSeq" id="WP_124734279.1">
    <property type="nucleotide sequence ID" value="NZ_WSSB01000006.1"/>
</dbReference>
<dbReference type="Proteomes" id="UP000467214">
    <property type="component" value="Unassembled WGS sequence"/>
</dbReference>
<name>A0A845BKS3_9NEIS</name>
<dbReference type="AlphaFoldDB" id="A0A845BKS3"/>
<proteinExistence type="predicted"/>
<gene>
    <name evidence="2" type="ORF">GQF02_07845</name>
</gene>
<evidence type="ECO:0000256" key="1">
    <source>
        <dbReference type="SAM" id="SignalP"/>
    </source>
</evidence>